<evidence type="ECO:0000259" key="6">
    <source>
        <dbReference type="PROSITE" id="PS50949"/>
    </source>
</evidence>
<name>A0A1B8GZC7_9GAMM</name>
<dbReference type="Gene3D" id="3.40.640.10">
    <property type="entry name" value="Type I PLP-dependent aspartate aminotransferase-like (Major domain)"/>
    <property type="match status" value="1"/>
</dbReference>
<gene>
    <name evidence="7" type="ORF">AYY18_12375</name>
</gene>
<dbReference type="SUPFAM" id="SSF53383">
    <property type="entry name" value="PLP-dependent transferases"/>
    <property type="match status" value="1"/>
</dbReference>
<feature type="domain" description="HTH gntR-type" evidence="6">
    <location>
        <begin position="17"/>
        <end position="85"/>
    </location>
</feature>
<evidence type="ECO:0000256" key="2">
    <source>
        <dbReference type="ARBA" id="ARBA00022898"/>
    </source>
</evidence>
<dbReference type="Pfam" id="PF00392">
    <property type="entry name" value="GntR"/>
    <property type="match status" value="1"/>
</dbReference>
<evidence type="ECO:0000256" key="5">
    <source>
        <dbReference type="ARBA" id="ARBA00023163"/>
    </source>
</evidence>
<dbReference type="InterPro" id="IPR015424">
    <property type="entry name" value="PyrdxlP-dep_Trfase"/>
</dbReference>
<dbReference type="InterPro" id="IPR051446">
    <property type="entry name" value="HTH_trans_reg/aminotransferase"/>
</dbReference>
<evidence type="ECO:0000256" key="1">
    <source>
        <dbReference type="ARBA" id="ARBA00005384"/>
    </source>
</evidence>
<evidence type="ECO:0000256" key="3">
    <source>
        <dbReference type="ARBA" id="ARBA00023015"/>
    </source>
</evidence>
<dbReference type="AlphaFoldDB" id="A0A1B8GZC7"/>
<dbReference type="PANTHER" id="PTHR46577:SF1">
    <property type="entry name" value="HTH-TYPE TRANSCRIPTIONAL REGULATORY PROTEIN GABR"/>
    <property type="match status" value="1"/>
</dbReference>
<proteinExistence type="inferred from homology"/>
<evidence type="ECO:0000313" key="7">
    <source>
        <dbReference type="EMBL" id="OBU02177.1"/>
    </source>
</evidence>
<dbReference type="Gene3D" id="1.10.10.10">
    <property type="entry name" value="Winged helix-like DNA-binding domain superfamily/Winged helix DNA-binding domain"/>
    <property type="match status" value="1"/>
</dbReference>
<keyword evidence="4" id="KW-0238">DNA-binding</keyword>
<dbReference type="PANTHER" id="PTHR46577">
    <property type="entry name" value="HTH-TYPE TRANSCRIPTIONAL REGULATORY PROTEIN GABR"/>
    <property type="match status" value="1"/>
</dbReference>
<dbReference type="GO" id="GO:0003677">
    <property type="term" value="F:DNA binding"/>
    <property type="evidence" value="ECO:0007669"/>
    <property type="project" value="UniProtKB-KW"/>
</dbReference>
<dbReference type="GO" id="GO:0003700">
    <property type="term" value="F:DNA-binding transcription factor activity"/>
    <property type="evidence" value="ECO:0007669"/>
    <property type="project" value="InterPro"/>
</dbReference>
<dbReference type="InterPro" id="IPR036388">
    <property type="entry name" value="WH-like_DNA-bd_sf"/>
</dbReference>
<keyword evidence="2" id="KW-0663">Pyridoxal phosphate</keyword>
<dbReference type="EMBL" id="LZEY01000061">
    <property type="protein sequence ID" value="OBU02177.1"/>
    <property type="molecule type" value="Genomic_DNA"/>
</dbReference>
<keyword evidence="8" id="KW-1185">Reference proteome</keyword>
<keyword evidence="3" id="KW-0805">Transcription regulation</keyword>
<dbReference type="SUPFAM" id="SSF46785">
    <property type="entry name" value="Winged helix' DNA-binding domain"/>
    <property type="match status" value="1"/>
</dbReference>
<dbReference type="Pfam" id="PF00155">
    <property type="entry name" value="Aminotran_1_2"/>
    <property type="match status" value="1"/>
</dbReference>
<comment type="caution">
    <text evidence="7">The sequence shown here is derived from an EMBL/GenBank/DDBJ whole genome shotgun (WGS) entry which is preliminary data.</text>
</comment>
<dbReference type="CDD" id="cd07377">
    <property type="entry name" value="WHTH_GntR"/>
    <property type="match status" value="1"/>
</dbReference>
<dbReference type="InterPro" id="IPR015421">
    <property type="entry name" value="PyrdxlP-dep_Trfase_major"/>
</dbReference>
<dbReference type="RefSeq" id="WP_067406687.1">
    <property type="nucleotide sequence ID" value="NZ_LZEY01000061.1"/>
</dbReference>
<dbReference type="CDD" id="cd00609">
    <property type="entry name" value="AAT_like"/>
    <property type="match status" value="1"/>
</dbReference>
<sequence>MKKSGAAAFPELLTGHGIIKDQVYHALREAILSGRLHAGSKVPSGRALAEMMGISRNSVIAGFERLQDEGYLITRRGSGTFVADNLPDHSISRPVSSPAEDAAQAVITNISPLADQLLSLRASSGVPSDSLFMVGTGCVDLFPHDVWGRLLGRVWRQSRHALHTHSDPHGYLPLRRAICHYVRATRGLQCDEDQILIVSGTQQAINLTVQTLLQPGDEVWLDDPGYDGARGAFVSQGLTVRPVRVDEEGMDIHDGLSRWPDARLVFTAPSHQFPAGGTLSLSRRAALLSWAAQHHVWILEDDYNGEFRYADRPLQALQGLDRHQRVIYAGTFSKMLYPAFRLGFLVVPKALIPAFTAIKYFADTGCGYLEQATLTRFINEGHYARHVRRVRKACYERQHALTDAINHYLPALLDIVPSDSGIHLMCRMKNRVPAQVVIQAGRACGMGIQPLSRYCQPDAPQEGVLFGFAAYPAEQLSDGVRRLAAALQATGVTVA</sequence>
<dbReference type="InterPro" id="IPR004839">
    <property type="entry name" value="Aminotransferase_I/II_large"/>
</dbReference>
<dbReference type="PROSITE" id="PS50949">
    <property type="entry name" value="HTH_GNTR"/>
    <property type="match status" value="1"/>
</dbReference>
<accession>A0A1B8GZC7</accession>
<organism evidence="7 8">
    <name type="scientific">Morganella psychrotolerans</name>
    <dbReference type="NCBI Taxonomy" id="368603"/>
    <lineage>
        <taxon>Bacteria</taxon>
        <taxon>Pseudomonadati</taxon>
        <taxon>Pseudomonadota</taxon>
        <taxon>Gammaproteobacteria</taxon>
        <taxon>Enterobacterales</taxon>
        <taxon>Morganellaceae</taxon>
        <taxon>Morganella</taxon>
    </lineage>
</organism>
<evidence type="ECO:0000313" key="8">
    <source>
        <dbReference type="Proteomes" id="UP000092377"/>
    </source>
</evidence>
<evidence type="ECO:0000256" key="4">
    <source>
        <dbReference type="ARBA" id="ARBA00023125"/>
    </source>
</evidence>
<dbReference type="InterPro" id="IPR000524">
    <property type="entry name" value="Tscrpt_reg_HTH_GntR"/>
</dbReference>
<keyword evidence="5" id="KW-0804">Transcription</keyword>
<dbReference type="InterPro" id="IPR036390">
    <property type="entry name" value="WH_DNA-bd_sf"/>
</dbReference>
<protein>
    <submittedName>
        <fullName evidence="7">GntR family transcriptional regulator</fullName>
    </submittedName>
</protein>
<dbReference type="OrthoDB" id="9808770at2"/>
<reference evidence="8" key="1">
    <citation type="submission" date="2016-06" db="EMBL/GenBank/DDBJ databases">
        <authorList>
            <person name="Butler K."/>
        </authorList>
    </citation>
    <scope>NUCLEOTIDE SEQUENCE [LARGE SCALE GENOMIC DNA]</scope>
    <source>
        <strain evidence="8">GCSL-Mp20</strain>
    </source>
</reference>
<dbReference type="SMART" id="SM00345">
    <property type="entry name" value="HTH_GNTR"/>
    <property type="match status" value="1"/>
</dbReference>
<dbReference type="Proteomes" id="UP000092377">
    <property type="component" value="Unassembled WGS sequence"/>
</dbReference>
<comment type="similarity">
    <text evidence="1">In the C-terminal section; belongs to the class-I pyridoxal-phosphate-dependent aminotransferase family.</text>
</comment>
<dbReference type="GO" id="GO:0030170">
    <property type="term" value="F:pyridoxal phosphate binding"/>
    <property type="evidence" value="ECO:0007669"/>
    <property type="project" value="InterPro"/>
</dbReference>